<dbReference type="EMBL" id="JAZAVK010000019">
    <property type="protein sequence ID" value="KAK7430435.1"/>
    <property type="molecule type" value="Genomic_DNA"/>
</dbReference>
<evidence type="ECO:0000256" key="3">
    <source>
        <dbReference type="ARBA" id="ARBA00022692"/>
    </source>
</evidence>
<evidence type="ECO:0000256" key="4">
    <source>
        <dbReference type="ARBA" id="ARBA00022989"/>
    </source>
</evidence>
<keyword evidence="8" id="KW-1185">Reference proteome</keyword>
<dbReference type="Proteomes" id="UP001498421">
    <property type="component" value="Unassembled WGS sequence"/>
</dbReference>
<feature type="transmembrane region" description="Helical" evidence="6">
    <location>
        <begin position="132"/>
        <end position="156"/>
    </location>
</feature>
<protein>
    <recommendedName>
        <fullName evidence="9">Amino acid transporter</fullName>
    </recommendedName>
</protein>
<evidence type="ECO:0000256" key="6">
    <source>
        <dbReference type="SAM" id="Phobius"/>
    </source>
</evidence>
<feature type="transmembrane region" description="Helical" evidence="6">
    <location>
        <begin position="492"/>
        <end position="511"/>
    </location>
</feature>
<feature type="transmembrane region" description="Helical" evidence="6">
    <location>
        <begin position="53"/>
        <end position="74"/>
    </location>
</feature>
<accession>A0ABR1IAE2</accession>
<dbReference type="PANTHER" id="PTHR45649:SF14">
    <property type="entry name" value="GABA PERMEASE"/>
    <property type="match status" value="1"/>
</dbReference>
<dbReference type="PANTHER" id="PTHR45649">
    <property type="entry name" value="AMINO-ACID PERMEASE BAT1"/>
    <property type="match status" value="1"/>
</dbReference>
<evidence type="ECO:0000313" key="8">
    <source>
        <dbReference type="Proteomes" id="UP001498421"/>
    </source>
</evidence>
<keyword evidence="4 6" id="KW-1133">Transmembrane helix</keyword>
<feature type="transmembrane region" description="Helical" evidence="6">
    <location>
        <begin position="390"/>
        <end position="410"/>
    </location>
</feature>
<evidence type="ECO:0000313" key="7">
    <source>
        <dbReference type="EMBL" id="KAK7430435.1"/>
    </source>
</evidence>
<name>A0ABR1IAE2_9HYPO</name>
<feature type="transmembrane region" description="Helical" evidence="6">
    <location>
        <begin position="346"/>
        <end position="369"/>
    </location>
</feature>
<gene>
    <name evidence="7" type="ORF">QQZ08_002954</name>
</gene>
<dbReference type="PIRSF" id="PIRSF006060">
    <property type="entry name" value="AA_transporter"/>
    <property type="match status" value="1"/>
</dbReference>
<feature type="transmembrane region" description="Helical" evidence="6">
    <location>
        <begin position="462"/>
        <end position="480"/>
    </location>
</feature>
<comment type="subcellular location">
    <subcellularLocation>
        <location evidence="1">Membrane</location>
        <topology evidence="1">Multi-pass membrane protein</topology>
    </subcellularLocation>
</comment>
<feature type="transmembrane region" description="Helical" evidence="6">
    <location>
        <begin position="86"/>
        <end position="111"/>
    </location>
</feature>
<comment type="caution">
    <text evidence="7">The sequence shown here is derived from an EMBL/GenBank/DDBJ whole genome shotgun (WGS) entry which is preliminary data.</text>
</comment>
<keyword evidence="2" id="KW-0813">Transport</keyword>
<organism evidence="7 8">
    <name type="scientific">Neonectria magnoliae</name>
    <dbReference type="NCBI Taxonomy" id="2732573"/>
    <lineage>
        <taxon>Eukaryota</taxon>
        <taxon>Fungi</taxon>
        <taxon>Dikarya</taxon>
        <taxon>Ascomycota</taxon>
        <taxon>Pezizomycotina</taxon>
        <taxon>Sordariomycetes</taxon>
        <taxon>Hypocreomycetidae</taxon>
        <taxon>Hypocreales</taxon>
        <taxon>Nectriaceae</taxon>
        <taxon>Neonectria</taxon>
    </lineage>
</organism>
<feature type="transmembrane region" description="Helical" evidence="6">
    <location>
        <begin position="287"/>
        <end position="312"/>
    </location>
</feature>
<evidence type="ECO:0000256" key="5">
    <source>
        <dbReference type="ARBA" id="ARBA00023136"/>
    </source>
</evidence>
<evidence type="ECO:0008006" key="9">
    <source>
        <dbReference type="Google" id="ProtNLM"/>
    </source>
</evidence>
<feature type="transmembrane region" description="Helical" evidence="6">
    <location>
        <begin position="249"/>
        <end position="266"/>
    </location>
</feature>
<feature type="transmembrane region" description="Helical" evidence="6">
    <location>
        <begin position="176"/>
        <end position="195"/>
    </location>
</feature>
<evidence type="ECO:0000256" key="1">
    <source>
        <dbReference type="ARBA" id="ARBA00004141"/>
    </source>
</evidence>
<evidence type="ECO:0000256" key="2">
    <source>
        <dbReference type="ARBA" id="ARBA00022448"/>
    </source>
</evidence>
<dbReference type="Gene3D" id="1.20.1740.10">
    <property type="entry name" value="Amino acid/polyamine transporter I"/>
    <property type="match status" value="1"/>
</dbReference>
<proteinExistence type="predicted"/>
<sequence>MADSFSAEGATMRKHHAVDDDGTAALKHVTTDDDAQLDHLGIEPSKLQRNFNIWSLMFMSFCTTVTWEAISSAAAQALTSGGSSSFVWGFVASAAGALLIALCIAEYASMVPTAGGQYHYVSELSPLKYRRVFSWFAGWITMIGWVLCATAGIFATAMQIQSWAILFSDAYVYQRWHTSLIAIGLTTFYTAFAIFEIKRLHHLIFIAMFCHVVGYFATSVYLLVKVEPKNTAEYVFTDFTNLSGWESPGVAWSIGLMTSAIGFVGWDSSTHMAEEMTHAARDLPRTMIANIVVSGLLTFPWIIAVAFCIIDIQGVLSGPVGRISPFAQLYYNVSGGNQAATIGLTAFLPIMGFCGTGSSVISATSRVIWSFARDGGLPACFGKVGDRTKVPTNALLLTWASISVICLIYVGNATAYYGISSACTVALILSYGFPLFINVIWGFEHCTIPRGIFTLGRYHRPVAVVGLAWCAYLTIFLSFPTYYPVTADNMNYAAPVTAVGLLMAVVSWFVYGRSNYIGITQRLEARRE</sequence>
<keyword evidence="3 6" id="KW-0812">Transmembrane</keyword>
<reference evidence="7 8" key="1">
    <citation type="journal article" date="2025" name="Microbiol. Resour. Announc.">
        <title>Draft genome sequences for Neonectria magnoliae and Neonectria punicea, canker pathogens of Liriodendron tulipifera and Acer saccharum in West Virginia.</title>
        <authorList>
            <person name="Petronek H.M."/>
            <person name="Kasson M.T."/>
            <person name="Metheny A.M."/>
            <person name="Stauder C.M."/>
            <person name="Lovett B."/>
            <person name="Lynch S.C."/>
            <person name="Garnas J.R."/>
            <person name="Kasson L.R."/>
            <person name="Stajich J.E."/>
        </authorList>
    </citation>
    <scope>NUCLEOTIDE SEQUENCE [LARGE SCALE GENOMIC DNA]</scope>
    <source>
        <strain evidence="7 8">NRRL 64651</strain>
    </source>
</reference>
<feature type="transmembrane region" description="Helical" evidence="6">
    <location>
        <begin position="416"/>
        <end position="441"/>
    </location>
</feature>
<keyword evidence="5 6" id="KW-0472">Membrane</keyword>
<feature type="transmembrane region" description="Helical" evidence="6">
    <location>
        <begin position="202"/>
        <end position="224"/>
    </location>
</feature>
<dbReference type="InterPro" id="IPR002293">
    <property type="entry name" value="AA/rel_permease1"/>
</dbReference>
<dbReference type="Pfam" id="PF13520">
    <property type="entry name" value="AA_permease_2"/>
    <property type="match status" value="1"/>
</dbReference>